<feature type="domain" description="Soluble ligand binding" evidence="17">
    <location>
        <begin position="108"/>
        <end position="156"/>
    </location>
</feature>
<dbReference type="PANTHER" id="PTHR33619">
    <property type="entry name" value="POLYSACCHARIDE EXPORT PROTEIN GFCE-RELATED"/>
    <property type="match status" value="1"/>
</dbReference>
<dbReference type="Gene3D" id="3.10.560.10">
    <property type="entry name" value="Outer membrane lipoprotein wza domain like"/>
    <property type="match status" value="2"/>
</dbReference>
<dbReference type="GO" id="GO:0006811">
    <property type="term" value="P:monoatomic ion transport"/>
    <property type="evidence" value="ECO:0007669"/>
    <property type="project" value="UniProtKB-KW"/>
</dbReference>
<evidence type="ECO:0000256" key="13">
    <source>
        <dbReference type="ARBA" id="ARBA00023237"/>
    </source>
</evidence>
<comment type="subcellular location">
    <subcellularLocation>
        <location evidence="1">Cell outer membrane</location>
        <topology evidence="1">Multi-pass membrane protein</topology>
    </subcellularLocation>
</comment>
<dbReference type="InterPro" id="IPR019554">
    <property type="entry name" value="Soluble_ligand-bd"/>
</dbReference>
<feature type="domain" description="Polysaccharide export protein N-terminal" evidence="16">
    <location>
        <begin position="27"/>
        <end position="100"/>
    </location>
</feature>
<evidence type="ECO:0000256" key="6">
    <source>
        <dbReference type="ARBA" id="ARBA00022692"/>
    </source>
</evidence>
<evidence type="ECO:0000259" key="18">
    <source>
        <dbReference type="Pfam" id="PF22461"/>
    </source>
</evidence>
<dbReference type="GO" id="GO:0046930">
    <property type="term" value="C:pore complex"/>
    <property type="evidence" value="ECO:0007669"/>
    <property type="project" value="UniProtKB-KW"/>
</dbReference>
<evidence type="ECO:0000259" key="16">
    <source>
        <dbReference type="Pfam" id="PF02563"/>
    </source>
</evidence>
<dbReference type="Pfam" id="PF22461">
    <property type="entry name" value="SLBB_2"/>
    <property type="match status" value="1"/>
</dbReference>
<gene>
    <name evidence="19" type="ORF">HZA61_15670</name>
</gene>
<evidence type="ECO:0000256" key="9">
    <source>
        <dbReference type="ARBA" id="ARBA00023065"/>
    </source>
</evidence>
<evidence type="ECO:0000259" key="17">
    <source>
        <dbReference type="Pfam" id="PF10531"/>
    </source>
</evidence>
<dbReference type="EMBL" id="JACRIW010000112">
    <property type="protein sequence ID" value="MBI5170928.1"/>
    <property type="molecule type" value="Genomic_DNA"/>
</dbReference>
<evidence type="ECO:0000256" key="5">
    <source>
        <dbReference type="ARBA" id="ARBA00022597"/>
    </source>
</evidence>
<dbReference type="Proteomes" id="UP000696931">
    <property type="component" value="Unassembled WGS sequence"/>
</dbReference>
<comment type="similarity">
    <text evidence="2">Belongs to the BexD/CtrA/VexA family.</text>
</comment>
<keyword evidence="12" id="KW-0564">Palmitate</keyword>
<feature type="signal peptide" evidence="15">
    <location>
        <begin position="1"/>
        <end position="27"/>
    </location>
</feature>
<keyword evidence="3" id="KW-0813">Transport</keyword>
<evidence type="ECO:0000256" key="3">
    <source>
        <dbReference type="ARBA" id="ARBA00022448"/>
    </source>
</evidence>
<dbReference type="InterPro" id="IPR049712">
    <property type="entry name" value="Poly_export"/>
</dbReference>
<dbReference type="AlphaFoldDB" id="A0A933SFT6"/>
<evidence type="ECO:0000256" key="7">
    <source>
        <dbReference type="ARBA" id="ARBA00022729"/>
    </source>
</evidence>
<evidence type="ECO:0000256" key="2">
    <source>
        <dbReference type="ARBA" id="ARBA00009450"/>
    </source>
</evidence>
<keyword evidence="11" id="KW-0472">Membrane</keyword>
<evidence type="ECO:0000313" key="19">
    <source>
        <dbReference type="EMBL" id="MBI5170928.1"/>
    </source>
</evidence>
<keyword evidence="7 15" id="KW-0732">Signal</keyword>
<dbReference type="GO" id="GO:0015288">
    <property type="term" value="F:porin activity"/>
    <property type="evidence" value="ECO:0007669"/>
    <property type="project" value="UniProtKB-KW"/>
</dbReference>
<dbReference type="GO" id="GO:0009279">
    <property type="term" value="C:cell outer membrane"/>
    <property type="evidence" value="ECO:0007669"/>
    <property type="project" value="UniProtKB-SubCell"/>
</dbReference>
<evidence type="ECO:0000256" key="12">
    <source>
        <dbReference type="ARBA" id="ARBA00023139"/>
    </source>
</evidence>
<keyword evidence="14" id="KW-0449">Lipoprotein</keyword>
<dbReference type="Pfam" id="PF02563">
    <property type="entry name" value="Poly_export"/>
    <property type="match status" value="1"/>
</dbReference>
<accession>A0A933SFT6</accession>
<evidence type="ECO:0000256" key="10">
    <source>
        <dbReference type="ARBA" id="ARBA00023114"/>
    </source>
</evidence>
<keyword evidence="13" id="KW-0998">Cell outer membrane</keyword>
<keyword evidence="10" id="KW-0626">Porin</keyword>
<dbReference type="InterPro" id="IPR054765">
    <property type="entry name" value="SLBB_dom"/>
</dbReference>
<proteinExistence type="inferred from homology"/>
<protein>
    <submittedName>
        <fullName evidence="19">Polysaccharide biosynthesis/export family protein</fullName>
    </submittedName>
</protein>
<dbReference type="GO" id="GO:0015159">
    <property type="term" value="F:polysaccharide transmembrane transporter activity"/>
    <property type="evidence" value="ECO:0007669"/>
    <property type="project" value="InterPro"/>
</dbReference>
<comment type="caution">
    <text evidence="19">The sequence shown here is derived from an EMBL/GenBank/DDBJ whole genome shotgun (WGS) entry which is preliminary data.</text>
</comment>
<keyword evidence="8" id="KW-0625">Polysaccharide transport</keyword>
<feature type="chain" id="PRO_5036882297" evidence="15">
    <location>
        <begin position="28"/>
        <end position="318"/>
    </location>
</feature>
<evidence type="ECO:0000256" key="8">
    <source>
        <dbReference type="ARBA" id="ARBA00023047"/>
    </source>
</evidence>
<dbReference type="InterPro" id="IPR003715">
    <property type="entry name" value="Poly_export_N"/>
</dbReference>
<dbReference type="Pfam" id="PF10531">
    <property type="entry name" value="SLBB"/>
    <property type="match status" value="1"/>
</dbReference>
<evidence type="ECO:0000256" key="15">
    <source>
        <dbReference type="SAM" id="SignalP"/>
    </source>
</evidence>
<keyword evidence="6" id="KW-0812">Transmembrane</keyword>
<evidence type="ECO:0000256" key="11">
    <source>
        <dbReference type="ARBA" id="ARBA00023136"/>
    </source>
</evidence>
<keyword evidence="4" id="KW-1134">Transmembrane beta strand</keyword>
<reference evidence="19" key="1">
    <citation type="submission" date="2020-07" db="EMBL/GenBank/DDBJ databases">
        <title>Huge and variable diversity of episymbiotic CPR bacteria and DPANN archaea in groundwater ecosystems.</title>
        <authorList>
            <person name="He C.Y."/>
            <person name="Keren R."/>
            <person name="Whittaker M."/>
            <person name="Farag I.F."/>
            <person name="Doudna J."/>
            <person name="Cate J.H.D."/>
            <person name="Banfield J.F."/>
        </authorList>
    </citation>
    <scope>NUCLEOTIDE SEQUENCE</scope>
    <source>
        <strain evidence="19">NC_groundwater_1813_Pr3_B-0.1um_71_17</strain>
    </source>
</reference>
<feature type="domain" description="SLBB" evidence="18">
    <location>
        <begin position="201"/>
        <end position="279"/>
    </location>
</feature>
<evidence type="ECO:0000256" key="14">
    <source>
        <dbReference type="ARBA" id="ARBA00023288"/>
    </source>
</evidence>
<evidence type="ECO:0000256" key="4">
    <source>
        <dbReference type="ARBA" id="ARBA00022452"/>
    </source>
</evidence>
<dbReference type="PANTHER" id="PTHR33619:SF3">
    <property type="entry name" value="POLYSACCHARIDE EXPORT PROTEIN GFCE-RELATED"/>
    <property type="match status" value="1"/>
</dbReference>
<dbReference type="Gene3D" id="3.30.1950.10">
    <property type="entry name" value="wza like domain"/>
    <property type="match status" value="1"/>
</dbReference>
<name>A0A933SFT6_UNCEI</name>
<evidence type="ECO:0000313" key="20">
    <source>
        <dbReference type="Proteomes" id="UP000696931"/>
    </source>
</evidence>
<keyword evidence="9" id="KW-0406">Ion transport</keyword>
<organism evidence="19 20">
    <name type="scientific">Eiseniibacteriota bacterium</name>
    <dbReference type="NCBI Taxonomy" id="2212470"/>
    <lineage>
        <taxon>Bacteria</taxon>
        <taxon>Candidatus Eiseniibacteriota</taxon>
    </lineage>
</organism>
<keyword evidence="5" id="KW-0762">Sugar transport</keyword>
<evidence type="ECO:0000256" key="1">
    <source>
        <dbReference type="ARBA" id="ARBA00004571"/>
    </source>
</evidence>
<sequence>MMVRVRALFASLLVMLAVSSAPMAAWAAEYVLGPEDVISVSVWMHAELERTLTVNSEGNITLPPIGEVKAAGLTTKQLGDRVAEQLTRYLRSTTNVTISVTQFMSRSVYVTGAVSKPGRYGFEHIPSMPDVIAQAGGALTGADLSQAQVVRKDGDQRRTIAVDLAAALRGGDTSALPELKAGDTIVIPGPGAGGAVGGEGVGVLGEVTKPGMYAATGKLDLWAAIAMAGGLTAKGNLSDVRVLTRADGGQSVAVVDLRDVLDHGSRAPVALSPGDVVVVMPKGPSVWTGLTAILGLSRDLLNIVVVADYFQNKSSSSN</sequence>